<dbReference type="OrthoDB" id="5567843at2"/>
<protein>
    <submittedName>
        <fullName evidence="1">Uncharacterized protein</fullName>
    </submittedName>
</protein>
<gene>
    <name evidence="1" type="ORF">PL8927_760241</name>
</gene>
<evidence type="ECO:0000313" key="2">
    <source>
        <dbReference type="Proteomes" id="UP000184550"/>
    </source>
</evidence>
<dbReference type="RefSeq" id="WP_083625335.1">
    <property type="nucleotide sequence ID" value="NZ_LR734878.1"/>
</dbReference>
<dbReference type="AlphaFoldDB" id="A0A7Z9E2W5"/>
<proteinExistence type="predicted"/>
<sequence length="141" mass="15943">MATATLVSQEIEEGQRLIDALNTAGLSVHSALWLYASEPEIWHLTLALPVYDDVGSLKTYEQILSVFRQVKPELKIDWTGIVAVSPKDELIQGLSQDQQHWNIDLSGRRMTNSRVNRILIEDAYIYQIGVNLQLGILPEEK</sequence>
<evidence type="ECO:0000313" key="1">
    <source>
        <dbReference type="EMBL" id="VXD23027.1"/>
    </source>
</evidence>
<dbReference type="EMBL" id="CZCU02000153">
    <property type="protein sequence ID" value="VXD23027.1"/>
    <property type="molecule type" value="Genomic_DNA"/>
</dbReference>
<name>A0A7Z9E2W5_9CYAN</name>
<organism evidence="1 2">
    <name type="scientific">Planktothrix serta PCC 8927</name>
    <dbReference type="NCBI Taxonomy" id="671068"/>
    <lineage>
        <taxon>Bacteria</taxon>
        <taxon>Bacillati</taxon>
        <taxon>Cyanobacteriota</taxon>
        <taxon>Cyanophyceae</taxon>
        <taxon>Oscillatoriophycideae</taxon>
        <taxon>Oscillatoriales</taxon>
        <taxon>Microcoleaceae</taxon>
        <taxon>Planktothrix</taxon>
    </lineage>
</organism>
<keyword evidence="2" id="KW-1185">Reference proteome</keyword>
<accession>A0A7Z9E2W5</accession>
<comment type="caution">
    <text evidence="1">The sequence shown here is derived from an EMBL/GenBank/DDBJ whole genome shotgun (WGS) entry which is preliminary data.</text>
</comment>
<dbReference type="Proteomes" id="UP000184550">
    <property type="component" value="Unassembled WGS sequence"/>
</dbReference>
<reference evidence="1" key="1">
    <citation type="submission" date="2019-10" db="EMBL/GenBank/DDBJ databases">
        <authorList>
            <consortium name="Genoscope - CEA"/>
            <person name="William W."/>
        </authorList>
    </citation>
    <scope>NUCLEOTIDE SEQUENCE [LARGE SCALE GENOMIC DNA]</scope>
    <source>
        <strain evidence="1">BBR_PRJEB10992</strain>
    </source>
</reference>